<comment type="caution">
    <text evidence="3">Lacks conserved residue(s) required for the propagation of feature annotation.</text>
</comment>
<evidence type="ECO:0000313" key="8">
    <source>
        <dbReference type="Proteomes" id="UP000192505"/>
    </source>
</evidence>
<evidence type="ECO:0000256" key="5">
    <source>
        <dbReference type="SAM" id="MobiDB-lite"/>
    </source>
</evidence>
<reference evidence="7 8" key="1">
    <citation type="submission" date="2017-01" db="EMBL/GenBank/DDBJ databases">
        <title>Novel large sulfur bacteria in the metagenomes of groundwater-fed chemosynthetic microbial mats in the Lake Huron basin.</title>
        <authorList>
            <person name="Sharrar A.M."/>
            <person name="Flood B.E."/>
            <person name="Bailey J.V."/>
            <person name="Jones D.S."/>
            <person name="Biddanda B."/>
            <person name="Ruberg S.A."/>
            <person name="Marcus D.N."/>
            <person name="Dick G.J."/>
        </authorList>
    </citation>
    <scope>NUCLEOTIDE SEQUENCE [LARGE SCALE GENOMIC DNA]</scope>
    <source>
        <strain evidence="7">A7</strain>
    </source>
</reference>
<evidence type="ECO:0000256" key="1">
    <source>
        <dbReference type="ARBA" id="ARBA00022737"/>
    </source>
</evidence>
<keyword evidence="1" id="KW-0677">Repeat</keyword>
<dbReference type="Gene3D" id="3.40.50.2300">
    <property type="match status" value="1"/>
</dbReference>
<dbReference type="PANTHER" id="PTHR44943:SF8">
    <property type="entry name" value="TPR REPEAT-CONTAINING PROTEIN MJ0263"/>
    <property type="match status" value="1"/>
</dbReference>
<dbReference type="PANTHER" id="PTHR44943">
    <property type="entry name" value="CELLULOSE SYNTHASE OPERON PROTEIN C"/>
    <property type="match status" value="1"/>
</dbReference>
<dbReference type="Proteomes" id="UP000192505">
    <property type="component" value="Unassembled WGS sequence"/>
</dbReference>
<dbReference type="Pfam" id="PF00072">
    <property type="entry name" value="Response_reg"/>
    <property type="match status" value="1"/>
</dbReference>
<dbReference type="Pfam" id="PF14559">
    <property type="entry name" value="TPR_19"/>
    <property type="match status" value="1"/>
</dbReference>
<evidence type="ECO:0000256" key="4">
    <source>
        <dbReference type="PROSITE-ProRule" id="PRU00339"/>
    </source>
</evidence>
<dbReference type="PROSITE" id="PS50110">
    <property type="entry name" value="RESPONSE_REGULATORY"/>
    <property type="match status" value="1"/>
</dbReference>
<comment type="caution">
    <text evidence="7">The sequence shown here is derived from an EMBL/GenBank/DDBJ whole genome shotgun (WGS) entry which is preliminary data.</text>
</comment>
<organism evidence="7 8">
    <name type="scientific">Rhodoferax ferrireducens</name>
    <dbReference type="NCBI Taxonomy" id="192843"/>
    <lineage>
        <taxon>Bacteria</taxon>
        <taxon>Pseudomonadati</taxon>
        <taxon>Pseudomonadota</taxon>
        <taxon>Betaproteobacteria</taxon>
        <taxon>Burkholderiales</taxon>
        <taxon>Comamonadaceae</taxon>
        <taxon>Rhodoferax</taxon>
    </lineage>
</organism>
<evidence type="ECO:0000259" key="6">
    <source>
        <dbReference type="PROSITE" id="PS50110"/>
    </source>
</evidence>
<feature type="repeat" description="TPR" evidence="4">
    <location>
        <begin position="236"/>
        <end position="269"/>
    </location>
</feature>
<dbReference type="InterPro" id="IPR011990">
    <property type="entry name" value="TPR-like_helical_dom_sf"/>
</dbReference>
<dbReference type="EMBL" id="MTEI01000004">
    <property type="protein sequence ID" value="OQW88460.1"/>
    <property type="molecule type" value="Genomic_DNA"/>
</dbReference>
<feature type="region of interest" description="Disordered" evidence="5">
    <location>
        <begin position="533"/>
        <end position="552"/>
    </location>
</feature>
<dbReference type="InterPro" id="IPR011006">
    <property type="entry name" value="CheY-like_superfamily"/>
</dbReference>
<evidence type="ECO:0000313" key="7">
    <source>
        <dbReference type="EMBL" id="OQW88460.1"/>
    </source>
</evidence>
<name>A0A1W9KVG5_9BURK</name>
<dbReference type="SUPFAM" id="SSF52172">
    <property type="entry name" value="CheY-like"/>
    <property type="match status" value="1"/>
</dbReference>
<evidence type="ECO:0000256" key="3">
    <source>
        <dbReference type="PROSITE-ProRule" id="PRU00169"/>
    </source>
</evidence>
<dbReference type="AlphaFoldDB" id="A0A1W9KVG5"/>
<dbReference type="InterPro" id="IPR001789">
    <property type="entry name" value="Sig_transdc_resp-reg_receiver"/>
</dbReference>
<dbReference type="InterPro" id="IPR019734">
    <property type="entry name" value="TPR_rpt"/>
</dbReference>
<dbReference type="InterPro" id="IPR051685">
    <property type="entry name" value="Ycf3/AcsC/BcsC/TPR_MFPF"/>
</dbReference>
<dbReference type="GO" id="GO:0000160">
    <property type="term" value="P:phosphorelay signal transduction system"/>
    <property type="evidence" value="ECO:0007669"/>
    <property type="project" value="InterPro"/>
</dbReference>
<dbReference type="SMART" id="SM00448">
    <property type="entry name" value="REC"/>
    <property type="match status" value="1"/>
</dbReference>
<keyword evidence="2 4" id="KW-0802">TPR repeat</keyword>
<dbReference type="Gene3D" id="1.25.40.10">
    <property type="entry name" value="Tetratricopeptide repeat domain"/>
    <property type="match status" value="1"/>
</dbReference>
<dbReference type="SUPFAM" id="SSF48452">
    <property type="entry name" value="TPR-like"/>
    <property type="match status" value="1"/>
</dbReference>
<proteinExistence type="predicted"/>
<dbReference type="SMART" id="SM00028">
    <property type="entry name" value="TPR"/>
    <property type="match status" value="2"/>
</dbReference>
<gene>
    <name evidence="7" type="ORF">BWK72_09415</name>
</gene>
<protein>
    <submittedName>
        <fullName evidence="7">Response regulator</fullName>
    </submittedName>
</protein>
<dbReference type="PROSITE" id="PS50005">
    <property type="entry name" value="TPR"/>
    <property type="match status" value="1"/>
</dbReference>
<evidence type="ECO:0000256" key="2">
    <source>
        <dbReference type="ARBA" id="ARBA00022803"/>
    </source>
</evidence>
<feature type="domain" description="Response regulatory" evidence="6">
    <location>
        <begin position="12"/>
        <end position="132"/>
    </location>
</feature>
<accession>A0A1W9KVG5</accession>
<sequence>MALPDDNLSTSIALVIDANPTSRSVLVSQLRDFGMGSVVQAARLVDARRQLEYRKFDVVLCEHHFQGETMSGQDLLDDLRRNQLLPFSTVFLMVTGEATYAKVAEAAESALDGYLLKPHKANQLGERLRQARIRKTSLQEIFSAIEVEDFETAATLCLHRFETKGLFWLYAARVGAELLLRVGKFDQAQKLYQAVVAAKTLPWAKLGVARSLLDEGQTAKAVSTLENLISEDPNYADAYDVMGRAQFEQGKFVDALATYKMASTLTPASISRLQNLGLMSYYCGDRKGAEQVLDRTARLGLDSKMFDCQTLVLLAFSRFESGDRKGLQRCRDDFARLMERNPDNARQQRLSGIVDALQLLEAGQFAQALASVRSQCQRIKDPDFDFESASNLLALLAQLANKAIQLDEVGAMVTTLSLRFAGTRALSELLAGAAGTHPPYADLVRAAHGNILKLAETAMTLSLQGDPQAAVIDLVRHGQETLSGKLIETAYLVLHRYADKIKNATELNALVHDLRLRYGTQITRAALGEPKRQAGGLTLRTGGKNPKATPAA</sequence>